<dbReference type="PANTHER" id="PTHR10285">
    <property type="entry name" value="URIDINE KINASE"/>
    <property type="match status" value="1"/>
</dbReference>
<keyword evidence="2" id="KW-0808">Transferase</keyword>
<dbReference type="Gene3D" id="3.40.50.300">
    <property type="entry name" value="P-loop containing nucleotide triphosphate hydrolases"/>
    <property type="match status" value="1"/>
</dbReference>
<protein>
    <submittedName>
        <fullName evidence="2">Uridine kinase</fullName>
        <ecNumber evidence="2">2.7.1.48</ecNumber>
    </submittedName>
</protein>
<dbReference type="InterPro" id="IPR027417">
    <property type="entry name" value="P-loop_NTPase"/>
</dbReference>
<evidence type="ECO:0000259" key="1">
    <source>
        <dbReference type="SMART" id="SM00382"/>
    </source>
</evidence>
<dbReference type="CDD" id="cd02028">
    <property type="entry name" value="UMPK_like"/>
    <property type="match status" value="1"/>
</dbReference>
<organism evidence="2">
    <name type="scientific">bioreactor metagenome</name>
    <dbReference type="NCBI Taxonomy" id="1076179"/>
    <lineage>
        <taxon>unclassified sequences</taxon>
        <taxon>metagenomes</taxon>
        <taxon>ecological metagenomes</taxon>
    </lineage>
</organism>
<feature type="domain" description="AAA+ ATPase" evidence="1">
    <location>
        <begin position="290"/>
        <end position="451"/>
    </location>
</feature>
<sequence length="556" mass="64112">MSEMIEIICRNTNSKLLVPFGSTLSEVVKFAGIDSPYQILGAYVNNKVRNLNYKVYMPKTVEFFDIINPNGRRMYAMSLMFVFYKATKEVFPKSEPIIYHSMSNGYYAEIKNLSTEINNNIIEHIKDKMHEIINNDYPFLTKNMPAVEAVEIFRKVGLENKANLMAAIHKLYVDVDYLDGTVNHFYYPLVPSTSLLNVFDLVHFNGGLLLIMPDKKDPSKLQKSRNKQEKMFSVFQEHKDWVNILGTPYISDLNKVVDNKEYIKLIQVSEALHEKSYAHIADEIYKRKDTVRIVLIAGPSSSGKTTSCRRIATQLSVLGFKPIQLSLDDYFLDREFTPKDKNGNYDFESIDALDIELFNNQIERLIAGEEVSIPRFDFINGKKIYDGRKIKTNQNSIFIIEGIHALNPKLTQHIDKSQKYNVFISALTQISVDEHNLISTSDNRLIRRIVRDYSYRGYSATDTLNRWQSVKEGEEKHIFPYQENADSIFNSSLLYELGVLKTYAKPLLSEVPECEVCYSEAKRLLRFLANFRTIDDKSIPPTSVMREFLGGSSFEY</sequence>
<dbReference type="GO" id="GO:0005524">
    <property type="term" value="F:ATP binding"/>
    <property type="evidence" value="ECO:0007669"/>
    <property type="project" value="InterPro"/>
</dbReference>
<reference evidence="2" key="1">
    <citation type="submission" date="2019-08" db="EMBL/GenBank/DDBJ databases">
        <authorList>
            <person name="Kucharzyk K."/>
            <person name="Murdoch R.W."/>
            <person name="Higgins S."/>
            <person name="Loffler F."/>
        </authorList>
    </citation>
    <scope>NUCLEOTIDE SEQUENCE</scope>
</reference>
<dbReference type="SMART" id="SM00382">
    <property type="entry name" value="AAA"/>
    <property type="match status" value="1"/>
</dbReference>
<dbReference type="InterPro" id="IPR003593">
    <property type="entry name" value="AAA+_ATPase"/>
</dbReference>
<name>A0A644W776_9ZZZZ</name>
<proteinExistence type="predicted"/>
<dbReference type="InterPro" id="IPR018163">
    <property type="entry name" value="Thr/Ala-tRNA-synth_IIc_edit"/>
</dbReference>
<dbReference type="GO" id="GO:0004849">
    <property type="term" value="F:uridine kinase activity"/>
    <property type="evidence" value="ECO:0007669"/>
    <property type="project" value="UniProtKB-EC"/>
</dbReference>
<dbReference type="SUPFAM" id="SSF55186">
    <property type="entry name" value="ThrRS/AlaRS common domain"/>
    <property type="match status" value="1"/>
</dbReference>
<gene>
    <name evidence="2" type="primary">udk_17</name>
    <name evidence="2" type="ORF">SDC9_45547</name>
</gene>
<dbReference type="SUPFAM" id="SSF52540">
    <property type="entry name" value="P-loop containing nucleoside triphosphate hydrolases"/>
    <property type="match status" value="1"/>
</dbReference>
<keyword evidence="2" id="KW-0418">Kinase</keyword>
<dbReference type="InterPro" id="IPR006083">
    <property type="entry name" value="PRK/URK"/>
</dbReference>
<dbReference type="Gene3D" id="3.30.980.10">
    <property type="entry name" value="Threonyl-trna Synthetase, Chain A, domain 2"/>
    <property type="match status" value="1"/>
</dbReference>
<dbReference type="AlphaFoldDB" id="A0A644W776"/>
<dbReference type="EMBL" id="VSSQ01000660">
    <property type="protein sequence ID" value="MPL99330.1"/>
    <property type="molecule type" value="Genomic_DNA"/>
</dbReference>
<dbReference type="Pfam" id="PF00485">
    <property type="entry name" value="PRK"/>
    <property type="match status" value="1"/>
</dbReference>
<evidence type="ECO:0000313" key="2">
    <source>
        <dbReference type="EMBL" id="MPL99330.1"/>
    </source>
</evidence>
<accession>A0A644W776</accession>
<dbReference type="EC" id="2.7.1.48" evidence="2"/>
<comment type="caution">
    <text evidence="2">The sequence shown here is derived from an EMBL/GenBank/DDBJ whole genome shotgun (WGS) entry which is preliminary data.</text>
</comment>